<organism evidence="2 3">
    <name type="scientific">Solimonas terrae</name>
    <dbReference type="NCBI Taxonomy" id="1396819"/>
    <lineage>
        <taxon>Bacteria</taxon>
        <taxon>Pseudomonadati</taxon>
        <taxon>Pseudomonadota</taxon>
        <taxon>Gammaproteobacteria</taxon>
        <taxon>Nevskiales</taxon>
        <taxon>Nevskiaceae</taxon>
        <taxon>Solimonas</taxon>
    </lineage>
</organism>
<feature type="domain" description="AB hydrolase-1" evidence="1">
    <location>
        <begin position="38"/>
        <end position="239"/>
    </location>
</feature>
<dbReference type="PANTHER" id="PTHR43798:SF33">
    <property type="entry name" value="HYDROLASE, PUTATIVE (AFU_ORTHOLOGUE AFUA_2G14860)-RELATED"/>
    <property type="match status" value="1"/>
</dbReference>
<dbReference type="InterPro" id="IPR029058">
    <property type="entry name" value="AB_hydrolase_fold"/>
</dbReference>
<evidence type="ECO:0000259" key="1">
    <source>
        <dbReference type="Pfam" id="PF12697"/>
    </source>
</evidence>
<keyword evidence="3" id="KW-1185">Reference proteome</keyword>
<gene>
    <name evidence="2" type="ORF">G7Y85_00535</name>
</gene>
<protein>
    <submittedName>
        <fullName evidence="2">Alpha/beta hydrolase</fullName>
    </submittedName>
</protein>
<name>A0A6M2BLT6_9GAMM</name>
<dbReference type="PANTHER" id="PTHR43798">
    <property type="entry name" value="MONOACYLGLYCEROL LIPASE"/>
    <property type="match status" value="1"/>
</dbReference>
<proteinExistence type="predicted"/>
<keyword evidence="2" id="KW-0378">Hydrolase</keyword>
<dbReference type="Proteomes" id="UP000472676">
    <property type="component" value="Unassembled WGS sequence"/>
</dbReference>
<dbReference type="SUPFAM" id="SSF53474">
    <property type="entry name" value="alpha/beta-Hydrolases"/>
    <property type="match status" value="1"/>
</dbReference>
<comment type="caution">
    <text evidence="2">The sequence shown here is derived from an EMBL/GenBank/DDBJ whole genome shotgun (WGS) entry which is preliminary data.</text>
</comment>
<sequence>MVSRAQTTLAVREGCVEHDGARLAWRLVGQARRLPMLVFENGWSASFQQWTLLQPLLAPHTQLLFYDRAGIGGSAHGRGPVANRISSDLDALCRSLNLSRPMVVVGQSYGGLIAGLHGAQIPSRVCGMVQLDPTPELDDPLIDGQLALFRTIGAASVLIARLGLPNPLFAPLWEHFPKAEAEQLERLSYRSAASLRAALAELQLLASIRQAIRSQLGQRRQPRLVISAGSPSAASGWLARRLHNENKLRRTLAAMQAQHRKQVERGLGGSWELAAAHTHGGLVSSPDGAAFSATRILAFLQTLASPA</sequence>
<dbReference type="Gene3D" id="3.40.50.1820">
    <property type="entry name" value="alpha/beta hydrolase"/>
    <property type="match status" value="1"/>
</dbReference>
<reference evidence="2 3" key="1">
    <citation type="journal article" date="2014" name="Int. J. Syst. Evol. Microbiol.">
        <title>Solimonas terrae sp. nov., isolated from soil.</title>
        <authorList>
            <person name="Kim S.J."/>
            <person name="Moon J.Y."/>
            <person name="Weon H.Y."/>
            <person name="Ahn J.H."/>
            <person name="Chen W.M."/>
            <person name="Kwon S.W."/>
        </authorList>
    </citation>
    <scope>NUCLEOTIDE SEQUENCE [LARGE SCALE GENOMIC DNA]</scope>
    <source>
        <strain evidence="2 3">KIS83-12</strain>
    </source>
</reference>
<evidence type="ECO:0000313" key="2">
    <source>
        <dbReference type="EMBL" id="NGY03241.1"/>
    </source>
</evidence>
<dbReference type="InterPro" id="IPR050266">
    <property type="entry name" value="AB_hydrolase_sf"/>
</dbReference>
<dbReference type="Pfam" id="PF12697">
    <property type="entry name" value="Abhydrolase_6"/>
    <property type="match status" value="1"/>
</dbReference>
<dbReference type="RefSeq" id="WP_166250666.1">
    <property type="nucleotide sequence ID" value="NZ_JAAMOW010000001.1"/>
</dbReference>
<evidence type="ECO:0000313" key="3">
    <source>
        <dbReference type="Proteomes" id="UP000472676"/>
    </source>
</evidence>
<dbReference type="InterPro" id="IPR000073">
    <property type="entry name" value="AB_hydrolase_1"/>
</dbReference>
<dbReference type="EMBL" id="JAAMOW010000001">
    <property type="protein sequence ID" value="NGY03241.1"/>
    <property type="molecule type" value="Genomic_DNA"/>
</dbReference>
<dbReference type="AlphaFoldDB" id="A0A6M2BLT6"/>
<dbReference type="GO" id="GO:0016787">
    <property type="term" value="F:hydrolase activity"/>
    <property type="evidence" value="ECO:0007669"/>
    <property type="project" value="UniProtKB-KW"/>
</dbReference>
<accession>A0A6M2BLT6</accession>
<dbReference type="GO" id="GO:0016020">
    <property type="term" value="C:membrane"/>
    <property type="evidence" value="ECO:0007669"/>
    <property type="project" value="TreeGrafter"/>
</dbReference>